<evidence type="ECO:0000313" key="2">
    <source>
        <dbReference type="Proteomes" id="UP000051950"/>
    </source>
</evidence>
<dbReference type="InterPro" id="IPR018490">
    <property type="entry name" value="cNMP-bd_dom_sf"/>
</dbReference>
<accession>A0A0T5VVJ6</accession>
<reference evidence="1 2" key="1">
    <citation type="submission" date="2015-11" db="EMBL/GenBank/DDBJ databases">
        <title>Sequence of Pedobacter ginsenosidimutans.</title>
        <authorList>
            <person name="Carson E."/>
            <person name="Keyser V."/>
            <person name="Newman J."/>
            <person name="Miller J."/>
        </authorList>
    </citation>
    <scope>NUCLEOTIDE SEQUENCE [LARGE SCALE GENOMIC DNA]</scope>
    <source>
        <strain evidence="1 2">KACC 14530</strain>
    </source>
</reference>
<dbReference type="STRING" id="687842.ASU31_00665"/>
<comment type="caution">
    <text evidence="1">The sequence shown here is derived from an EMBL/GenBank/DDBJ whole genome shotgun (WGS) entry which is preliminary data.</text>
</comment>
<keyword evidence="2" id="KW-1185">Reference proteome</keyword>
<dbReference type="SUPFAM" id="SSF51206">
    <property type="entry name" value="cAMP-binding domain-like"/>
    <property type="match status" value="1"/>
</dbReference>
<dbReference type="Proteomes" id="UP000051950">
    <property type="component" value="Unassembled WGS sequence"/>
</dbReference>
<evidence type="ECO:0008006" key="3">
    <source>
        <dbReference type="Google" id="ProtNLM"/>
    </source>
</evidence>
<dbReference type="InterPro" id="IPR014710">
    <property type="entry name" value="RmlC-like_jellyroll"/>
</dbReference>
<proteinExistence type="predicted"/>
<gene>
    <name evidence="1" type="ORF">ASU31_00665</name>
</gene>
<organism evidence="1 2">
    <name type="scientific">Pedobacter ginsenosidimutans</name>
    <dbReference type="NCBI Taxonomy" id="687842"/>
    <lineage>
        <taxon>Bacteria</taxon>
        <taxon>Pseudomonadati</taxon>
        <taxon>Bacteroidota</taxon>
        <taxon>Sphingobacteriia</taxon>
        <taxon>Sphingobacteriales</taxon>
        <taxon>Sphingobacteriaceae</taxon>
        <taxon>Pedobacter</taxon>
    </lineage>
</organism>
<dbReference type="Gene3D" id="2.60.120.10">
    <property type="entry name" value="Jelly Rolls"/>
    <property type="match status" value="1"/>
</dbReference>
<name>A0A0T5VVJ6_9SPHI</name>
<protein>
    <recommendedName>
        <fullName evidence="3">Cyclic nucleotide-binding domain-containing protein</fullName>
    </recommendedName>
</protein>
<dbReference type="AlphaFoldDB" id="A0A0T5VVJ6"/>
<evidence type="ECO:0000313" key="1">
    <source>
        <dbReference type="EMBL" id="KRT17842.1"/>
    </source>
</evidence>
<sequence length="214" mass="25767">MYLYEYTTGWNIKYRIVKMQDSQIIEAFLSIIGTKKEAEYYHDFIMATRVLHLRKNQKLVEYQNQSSAMSFIFKGSLVRKIINPRGEKRTIMFHTDGFHEFIKSYDSIYFHNHTDYEVIANEPTTIVSFDYLKIMEIVRSDLRLLNYFTEKTEELLMTLDLFRNYHLSLTSEEYLRWLYRNYNFIFLKFPSKEIASFMGITPVWLSKLKAKLNS</sequence>
<dbReference type="EMBL" id="LMZQ01000001">
    <property type="protein sequence ID" value="KRT17842.1"/>
    <property type="molecule type" value="Genomic_DNA"/>
</dbReference>